<gene>
    <name evidence="2" type="ORF">L873DRAFT_1849310</name>
</gene>
<organism evidence="2 3">
    <name type="scientific">Choiromyces venosus 120613-1</name>
    <dbReference type="NCBI Taxonomy" id="1336337"/>
    <lineage>
        <taxon>Eukaryota</taxon>
        <taxon>Fungi</taxon>
        <taxon>Dikarya</taxon>
        <taxon>Ascomycota</taxon>
        <taxon>Pezizomycotina</taxon>
        <taxon>Pezizomycetes</taxon>
        <taxon>Pezizales</taxon>
        <taxon>Tuberaceae</taxon>
        <taxon>Choiromyces</taxon>
    </lineage>
</organism>
<accession>A0A3N4IYN2</accession>
<feature type="region of interest" description="Disordered" evidence="1">
    <location>
        <begin position="138"/>
        <end position="178"/>
    </location>
</feature>
<name>A0A3N4IYN2_9PEZI</name>
<feature type="compositionally biased region" description="Basic and acidic residues" evidence="1">
    <location>
        <begin position="164"/>
        <end position="178"/>
    </location>
</feature>
<feature type="region of interest" description="Disordered" evidence="1">
    <location>
        <begin position="14"/>
        <end position="36"/>
    </location>
</feature>
<keyword evidence="3" id="KW-1185">Reference proteome</keyword>
<dbReference type="AlphaFoldDB" id="A0A3N4IYN2"/>
<evidence type="ECO:0000313" key="2">
    <source>
        <dbReference type="EMBL" id="RPA89431.1"/>
    </source>
</evidence>
<dbReference type="EMBL" id="ML120581">
    <property type="protein sequence ID" value="RPA89431.1"/>
    <property type="molecule type" value="Genomic_DNA"/>
</dbReference>
<evidence type="ECO:0000256" key="1">
    <source>
        <dbReference type="SAM" id="MobiDB-lite"/>
    </source>
</evidence>
<sequence length="193" mass="22092">MVAHSFRKSALYGIMSTPSAKKKKRSQKQSETKSKLDRRLVRRKRGFGDLVRHFQFFTSLLLSKLSLKSPPVTCMLPQLPQLLQPNMKIKQPSSEYRKPSYPDHKPHPNHIILYKFLNITLQVKPHYLSFIHSESHPAIPDRAQPDTSPNLKNSTEAPSSHTKALADPENRGIRIHMDSGCKLPPYPYTIPFS</sequence>
<protein>
    <submittedName>
        <fullName evidence="2">Uncharacterized protein</fullName>
    </submittedName>
</protein>
<evidence type="ECO:0000313" key="3">
    <source>
        <dbReference type="Proteomes" id="UP000276215"/>
    </source>
</evidence>
<proteinExistence type="predicted"/>
<dbReference type="Proteomes" id="UP000276215">
    <property type="component" value="Unassembled WGS sequence"/>
</dbReference>
<reference evidence="2 3" key="1">
    <citation type="journal article" date="2018" name="Nat. Ecol. Evol.">
        <title>Pezizomycetes genomes reveal the molecular basis of ectomycorrhizal truffle lifestyle.</title>
        <authorList>
            <person name="Murat C."/>
            <person name="Payen T."/>
            <person name="Noel B."/>
            <person name="Kuo A."/>
            <person name="Morin E."/>
            <person name="Chen J."/>
            <person name="Kohler A."/>
            <person name="Krizsan K."/>
            <person name="Balestrini R."/>
            <person name="Da Silva C."/>
            <person name="Montanini B."/>
            <person name="Hainaut M."/>
            <person name="Levati E."/>
            <person name="Barry K.W."/>
            <person name="Belfiori B."/>
            <person name="Cichocki N."/>
            <person name="Clum A."/>
            <person name="Dockter R.B."/>
            <person name="Fauchery L."/>
            <person name="Guy J."/>
            <person name="Iotti M."/>
            <person name="Le Tacon F."/>
            <person name="Lindquist E.A."/>
            <person name="Lipzen A."/>
            <person name="Malagnac F."/>
            <person name="Mello A."/>
            <person name="Molinier V."/>
            <person name="Miyauchi S."/>
            <person name="Poulain J."/>
            <person name="Riccioni C."/>
            <person name="Rubini A."/>
            <person name="Sitrit Y."/>
            <person name="Splivallo R."/>
            <person name="Traeger S."/>
            <person name="Wang M."/>
            <person name="Zifcakova L."/>
            <person name="Wipf D."/>
            <person name="Zambonelli A."/>
            <person name="Paolocci F."/>
            <person name="Nowrousian M."/>
            <person name="Ottonello S."/>
            <person name="Baldrian P."/>
            <person name="Spatafora J.W."/>
            <person name="Henrissat B."/>
            <person name="Nagy L.G."/>
            <person name="Aury J.M."/>
            <person name="Wincker P."/>
            <person name="Grigoriev I.V."/>
            <person name="Bonfante P."/>
            <person name="Martin F.M."/>
        </authorList>
    </citation>
    <scope>NUCLEOTIDE SEQUENCE [LARGE SCALE GENOMIC DNA]</scope>
    <source>
        <strain evidence="2 3">120613-1</strain>
    </source>
</reference>
<feature type="compositionally biased region" description="Polar residues" evidence="1">
    <location>
        <begin position="145"/>
        <end position="162"/>
    </location>
</feature>